<proteinExistence type="predicted"/>
<protein>
    <submittedName>
        <fullName evidence="1">Uncharacterized protein</fullName>
    </submittedName>
</protein>
<comment type="caution">
    <text evidence="1">The sequence shown here is derived from an EMBL/GenBank/DDBJ whole genome shotgun (WGS) entry which is preliminary data.</text>
</comment>
<dbReference type="EMBL" id="QKYT01000210">
    <property type="protein sequence ID" value="RIA89672.1"/>
    <property type="molecule type" value="Genomic_DNA"/>
</dbReference>
<reference evidence="1 2" key="1">
    <citation type="submission" date="2018-06" db="EMBL/GenBank/DDBJ databases">
        <title>Comparative genomics reveals the genomic features of Rhizophagus irregularis, R. cerebriforme, R. diaphanum and Gigaspora rosea, and their symbiotic lifestyle signature.</title>
        <authorList>
            <person name="Morin E."/>
            <person name="San Clemente H."/>
            <person name="Chen E.C.H."/>
            <person name="De La Providencia I."/>
            <person name="Hainaut M."/>
            <person name="Kuo A."/>
            <person name="Kohler A."/>
            <person name="Murat C."/>
            <person name="Tang N."/>
            <person name="Roy S."/>
            <person name="Loubradou J."/>
            <person name="Henrissat B."/>
            <person name="Grigoriev I.V."/>
            <person name="Corradi N."/>
            <person name="Roux C."/>
            <person name="Martin F.M."/>
        </authorList>
    </citation>
    <scope>NUCLEOTIDE SEQUENCE [LARGE SCALE GENOMIC DNA]</scope>
    <source>
        <strain evidence="1 2">DAOM 227022</strain>
    </source>
</reference>
<evidence type="ECO:0000313" key="2">
    <source>
        <dbReference type="Proteomes" id="UP000265703"/>
    </source>
</evidence>
<dbReference type="Proteomes" id="UP000265703">
    <property type="component" value="Unassembled WGS sequence"/>
</dbReference>
<gene>
    <name evidence="1" type="ORF">C1645_824493</name>
</gene>
<keyword evidence="2" id="KW-1185">Reference proteome</keyword>
<evidence type="ECO:0000313" key="1">
    <source>
        <dbReference type="EMBL" id="RIA89672.1"/>
    </source>
</evidence>
<name>A0A397SVG3_9GLOM</name>
<sequence>MMDKKVKPIIFYIYKSGGIKYVGYDGITNYHLNILEKVGGGILDDSDIMNKFSTSLSAPLILIVEIYQIC</sequence>
<dbReference type="AlphaFoldDB" id="A0A397SVG3"/>
<organism evidence="1 2">
    <name type="scientific">Glomus cerebriforme</name>
    <dbReference type="NCBI Taxonomy" id="658196"/>
    <lineage>
        <taxon>Eukaryota</taxon>
        <taxon>Fungi</taxon>
        <taxon>Fungi incertae sedis</taxon>
        <taxon>Mucoromycota</taxon>
        <taxon>Glomeromycotina</taxon>
        <taxon>Glomeromycetes</taxon>
        <taxon>Glomerales</taxon>
        <taxon>Glomeraceae</taxon>
        <taxon>Glomus</taxon>
    </lineage>
</organism>
<accession>A0A397SVG3</accession>